<evidence type="ECO:0000313" key="3">
    <source>
        <dbReference type="EMBL" id="PSR82780.1"/>
    </source>
</evidence>
<protein>
    <recommendedName>
        <fullName evidence="2">Azaphilone pigments biosynthesis cluster protein L N-terminal domain-containing protein</fullName>
    </recommendedName>
</protein>
<evidence type="ECO:0000259" key="2">
    <source>
        <dbReference type="Pfam" id="PF17111"/>
    </source>
</evidence>
<evidence type="ECO:0000313" key="4">
    <source>
        <dbReference type="Proteomes" id="UP000241462"/>
    </source>
</evidence>
<keyword evidence="1" id="KW-0175">Coiled coil</keyword>
<gene>
    <name evidence="3" type="ORF">BD289DRAFT_454113</name>
</gene>
<dbReference type="Proteomes" id="UP000241462">
    <property type="component" value="Unassembled WGS sequence"/>
</dbReference>
<dbReference type="STRING" id="2025994.A0A2T3A4S7"/>
<dbReference type="OrthoDB" id="432483at2759"/>
<dbReference type="AlphaFoldDB" id="A0A2T3A4S7"/>
<name>A0A2T3A4S7_9PEZI</name>
<organism evidence="3 4">
    <name type="scientific">Coniella lustricola</name>
    <dbReference type="NCBI Taxonomy" id="2025994"/>
    <lineage>
        <taxon>Eukaryota</taxon>
        <taxon>Fungi</taxon>
        <taxon>Dikarya</taxon>
        <taxon>Ascomycota</taxon>
        <taxon>Pezizomycotina</taxon>
        <taxon>Sordariomycetes</taxon>
        <taxon>Sordariomycetidae</taxon>
        <taxon>Diaporthales</taxon>
        <taxon>Schizoparmaceae</taxon>
        <taxon>Coniella</taxon>
    </lineage>
</organism>
<dbReference type="InterPro" id="IPR031348">
    <property type="entry name" value="PigL_N"/>
</dbReference>
<accession>A0A2T3A4S7</accession>
<feature type="domain" description="Azaphilone pigments biosynthesis cluster protein L N-terminal" evidence="2">
    <location>
        <begin position="4"/>
        <end position="150"/>
    </location>
</feature>
<proteinExistence type="predicted"/>
<dbReference type="InParanoid" id="A0A2T3A4S7"/>
<feature type="coiled-coil region" evidence="1">
    <location>
        <begin position="33"/>
        <end position="60"/>
    </location>
</feature>
<sequence length="154" mass="17228">MPIEPLSITAAVIGITRLTYDSCKSLNDTIKTIKSAPQQLKDLEKDLETFQNVIKPAETDLARCGAAESELSLEQRASLQALEPVMGHCKVICDRFSLRLTQLTSHSSEHRTALRDRIRLNFHESDVQLLKENMAQCQRTLSDALGFANLFEPS</sequence>
<evidence type="ECO:0000256" key="1">
    <source>
        <dbReference type="SAM" id="Coils"/>
    </source>
</evidence>
<reference evidence="3 4" key="1">
    <citation type="journal article" date="2018" name="Mycol. Prog.">
        <title>Coniella lustricola, a new species from submerged detritus.</title>
        <authorList>
            <person name="Raudabaugh D.B."/>
            <person name="Iturriaga T."/>
            <person name="Carver A."/>
            <person name="Mondo S."/>
            <person name="Pangilinan J."/>
            <person name="Lipzen A."/>
            <person name="He G."/>
            <person name="Amirebrahimi M."/>
            <person name="Grigoriev I.V."/>
            <person name="Miller A.N."/>
        </authorList>
    </citation>
    <scope>NUCLEOTIDE SEQUENCE [LARGE SCALE GENOMIC DNA]</scope>
    <source>
        <strain evidence="3 4">B22-T-1</strain>
    </source>
</reference>
<keyword evidence="4" id="KW-1185">Reference proteome</keyword>
<dbReference type="EMBL" id="KZ678470">
    <property type="protein sequence ID" value="PSR82780.1"/>
    <property type="molecule type" value="Genomic_DNA"/>
</dbReference>
<dbReference type="Pfam" id="PF17111">
    <property type="entry name" value="PigL_N"/>
    <property type="match status" value="1"/>
</dbReference>